<protein>
    <submittedName>
        <fullName evidence="2">Uncharacterized protein</fullName>
    </submittedName>
</protein>
<evidence type="ECO:0000313" key="3">
    <source>
        <dbReference type="Proteomes" id="UP000320839"/>
    </source>
</evidence>
<gene>
    <name evidence="2" type="ORF">Pan153_36080</name>
</gene>
<dbReference type="EMBL" id="CP036317">
    <property type="protein sequence ID" value="QDV18947.1"/>
    <property type="molecule type" value="Genomic_DNA"/>
</dbReference>
<dbReference type="AlphaFoldDB" id="A0A518FRI6"/>
<name>A0A518FRI6_9PLAN</name>
<keyword evidence="1" id="KW-0812">Transmembrane</keyword>
<feature type="transmembrane region" description="Helical" evidence="1">
    <location>
        <begin position="59"/>
        <end position="81"/>
    </location>
</feature>
<organism evidence="2 3">
    <name type="scientific">Gimesia panareensis</name>
    <dbReference type="NCBI Taxonomy" id="2527978"/>
    <lineage>
        <taxon>Bacteria</taxon>
        <taxon>Pseudomonadati</taxon>
        <taxon>Planctomycetota</taxon>
        <taxon>Planctomycetia</taxon>
        <taxon>Planctomycetales</taxon>
        <taxon>Planctomycetaceae</taxon>
        <taxon>Gimesia</taxon>
    </lineage>
</organism>
<proteinExistence type="predicted"/>
<reference evidence="2 3" key="1">
    <citation type="submission" date="2019-02" db="EMBL/GenBank/DDBJ databases">
        <title>Deep-cultivation of Planctomycetes and their phenomic and genomic characterization uncovers novel biology.</title>
        <authorList>
            <person name="Wiegand S."/>
            <person name="Jogler M."/>
            <person name="Boedeker C."/>
            <person name="Pinto D."/>
            <person name="Vollmers J."/>
            <person name="Rivas-Marin E."/>
            <person name="Kohn T."/>
            <person name="Peeters S.H."/>
            <person name="Heuer A."/>
            <person name="Rast P."/>
            <person name="Oberbeckmann S."/>
            <person name="Bunk B."/>
            <person name="Jeske O."/>
            <person name="Meyerdierks A."/>
            <person name="Storesund J.E."/>
            <person name="Kallscheuer N."/>
            <person name="Luecker S."/>
            <person name="Lage O.M."/>
            <person name="Pohl T."/>
            <person name="Merkel B.J."/>
            <person name="Hornburger P."/>
            <person name="Mueller R.-W."/>
            <person name="Bruemmer F."/>
            <person name="Labrenz M."/>
            <person name="Spormann A.M."/>
            <person name="Op den Camp H."/>
            <person name="Overmann J."/>
            <person name="Amann R."/>
            <person name="Jetten M.S.M."/>
            <person name="Mascher T."/>
            <person name="Medema M.H."/>
            <person name="Devos D.P."/>
            <person name="Kaster A.-K."/>
            <person name="Ovreas L."/>
            <person name="Rohde M."/>
            <person name="Galperin M.Y."/>
            <person name="Jogler C."/>
        </authorList>
    </citation>
    <scope>NUCLEOTIDE SEQUENCE [LARGE SCALE GENOMIC DNA]</scope>
    <source>
        <strain evidence="2 3">Pan153</strain>
    </source>
</reference>
<accession>A0A518FRI6</accession>
<feature type="transmembrane region" description="Helical" evidence="1">
    <location>
        <begin position="208"/>
        <end position="225"/>
    </location>
</feature>
<evidence type="ECO:0000313" key="2">
    <source>
        <dbReference type="EMBL" id="QDV18947.1"/>
    </source>
</evidence>
<dbReference type="Proteomes" id="UP000320839">
    <property type="component" value="Chromosome"/>
</dbReference>
<feature type="transmembrane region" description="Helical" evidence="1">
    <location>
        <begin position="178"/>
        <end position="201"/>
    </location>
</feature>
<keyword evidence="1" id="KW-0472">Membrane</keyword>
<sequence>MVLKCEKCGGNRRVVLRIIQSDVCEACGHIPLSGRLVRMALQLFALWLLLSGLERLRDSLLEGTSICLAAIALFVWATHNFRVKAKKLLGVARNVAARTSRWSLGFLLLVLIIVPAWLWWDASFRSAYTWARVDLSIPDAMGEGYLDLSSLSELMTQVTEEASYYQRTHSFSVLGSRIAAMIFVMCGSAVALLLAGTHIILRGASKTYLVGFVLVVSGLVVFINQQDNLLWYAVRHRISNDLPRFQRALEPLLQEWPTRPGTLPEIGRFFAHKKRPGKLTPLGKTQYRTHETFGADVEKLPDGGVRFALEPHYLFLLEYHPPGSSGPQVEISGDNWTSHLVRSDRIAEGWYLTEYGAVRN</sequence>
<keyword evidence="1" id="KW-1133">Transmembrane helix</keyword>
<evidence type="ECO:0000256" key="1">
    <source>
        <dbReference type="SAM" id="Phobius"/>
    </source>
</evidence>
<feature type="transmembrane region" description="Helical" evidence="1">
    <location>
        <begin position="102"/>
        <end position="120"/>
    </location>
</feature>